<gene>
    <name evidence="7" type="ORF">GCM10009422_09850</name>
</gene>
<dbReference type="Proteomes" id="UP001501352">
    <property type="component" value="Unassembled WGS sequence"/>
</dbReference>
<evidence type="ECO:0000256" key="6">
    <source>
        <dbReference type="SAM" id="SignalP"/>
    </source>
</evidence>
<evidence type="ECO:0000256" key="4">
    <source>
        <dbReference type="ARBA" id="ARBA00022734"/>
    </source>
</evidence>
<keyword evidence="3" id="KW-1003">Cell membrane</keyword>
<comment type="similarity">
    <text evidence="1">Belongs to the BA14k family.</text>
</comment>
<evidence type="ECO:0000256" key="5">
    <source>
        <dbReference type="ARBA" id="ARBA00025321"/>
    </source>
</evidence>
<evidence type="ECO:0000313" key="8">
    <source>
        <dbReference type="Proteomes" id="UP001501352"/>
    </source>
</evidence>
<keyword evidence="6" id="KW-0732">Signal</keyword>
<accession>A0ABP3RTD2</accession>
<evidence type="ECO:0000256" key="1">
    <source>
        <dbReference type="ARBA" id="ARBA00010270"/>
    </source>
</evidence>
<sequence>MRRPILLALAASALLAAPAAAQSWGRYDGGYSPDSYSWSGEYRYTPTYSRGSRGDWNAVPSDFDWRSQLDRPGDYRCDQYWDANRTDCADGWRDQRHRVSRQARSDYRSLAGYRASDGYGYRGHGYGYAPRRGYGSRYYGYGHASGGTSYEGAYGRPDVVYPSGGAYGDRYGSGGRDARRIEWCRWSYRSYDPASGYYRAYSGRLVWCG</sequence>
<feature type="signal peptide" evidence="6">
    <location>
        <begin position="1"/>
        <end position="21"/>
    </location>
</feature>
<reference evidence="8" key="1">
    <citation type="journal article" date="2019" name="Int. J. Syst. Evol. Microbiol.">
        <title>The Global Catalogue of Microorganisms (GCM) 10K type strain sequencing project: providing services to taxonomists for standard genome sequencing and annotation.</title>
        <authorList>
            <consortium name="The Broad Institute Genomics Platform"/>
            <consortium name="The Broad Institute Genome Sequencing Center for Infectious Disease"/>
            <person name="Wu L."/>
            <person name="Ma J."/>
        </authorList>
    </citation>
    <scope>NUCLEOTIDE SEQUENCE [LARGE SCALE GENOMIC DNA]</scope>
    <source>
        <strain evidence="8">JCM 12928</strain>
    </source>
</reference>
<evidence type="ECO:0000256" key="2">
    <source>
        <dbReference type="ARBA" id="ARBA00020552"/>
    </source>
</evidence>
<keyword evidence="4" id="KW-0430">Lectin</keyword>
<dbReference type="EMBL" id="BAAAGA010000002">
    <property type="protein sequence ID" value="GAA0616772.1"/>
    <property type="molecule type" value="Genomic_DNA"/>
</dbReference>
<keyword evidence="8" id="KW-1185">Reference proteome</keyword>
<organism evidence="7 8">
    <name type="scientific">Brevundimonas kwangchunensis</name>
    <dbReference type="NCBI Taxonomy" id="322163"/>
    <lineage>
        <taxon>Bacteria</taxon>
        <taxon>Pseudomonadati</taxon>
        <taxon>Pseudomonadota</taxon>
        <taxon>Alphaproteobacteria</taxon>
        <taxon>Caulobacterales</taxon>
        <taxon>Caulobacteraceae</taxon>
        <taxon>Brevundimonas</taxon>
    </lineage>
</organism>
<dbReference type="InterPro" id="IPR012413">
    <property type="entry name" value="BA14K"/>
</dbReference>
<keyword evidence="3" id="KW-0472">Membrane</keyword>
<comment type="caution">
    <text evidence="7">The sequence shown here is derived from an EMBL/GenBank/DDBJ whole genome shotgun (WGS) entry which is preliminary data.</text>
</comment>
<comment type="function">
    <text evidence="5">Has immunoglobulin-binding and hemagglutination properties, and can bind to mannose. Essential for virulence. May be involved in LPS biosynthesis or polysaccharide transport.</text>
</comment>
<evidence type="ECO:0000256" key="3">
    <source>
        <dbReference type="ARBA" id="ARBA00022475"/>
    </source>
</evidence>
<feature type="chain" id="PRO_5046414755" description="Lectin-like protein BA14k" evidence="6">
    <location>
        <begin position="22"/>
        <end position="209"/>
    </location>
</feature>
<dbReference type="Pfam" id="PF07886">
    <property type="entry name" value="BA14K"/>
    <property type="match status" value="1"/>
</dbReference>
<evidence type="ECO:0000313" key="7">
    <source>
        <dbReference type="EMBL" id="GAA0616772.1"/>
    </source>
</evidence>
<name>A0ABP3RTD2_9CAUL</name>
<proteinExistence type="inferred from homology"/>
<dbReference type="RefSeq" id="WP_343791289.1">
    <property type="nucleotide sequence ID" value="NZ_BAAAGA010000002.1"/>
</dbReference>
<protein>
    <recommendedName>
        <fullName evidence="2">Lectin-like protein BA14k</fullName>
    </recommendedName>
</protein>